<sequence>MKNLKKLKKEELKKVLGGMEPCKFQLCFRNGKWTCVPFDTCGGFEP</sequence>
<evidence type="ECO:0000313" key="2">
    <source>
        <dbReference type="Proteomes" id="UP000184047"/>
    </source>
</evidence>
<name>A0A1M5L6A5_9FLAO</name>
<dbReference type="RefSeq" id="WP_155859177.1">
    <property type="nucleotide sequence ID" value="NZ_FQWT01000001.1"/>
</dbReference>
<dbReference type="EMBL" id="FQWT01000001">
    <property type="protein sequence ID" value="SHG60632.1"/>
    <property type="molecule type" value="Genomic_DNA"/>
</dbReference>
<dbReference type="STRING" id="421058.SAMN05421866_0977"/>
<gene>
    <name evidence="1" type="ORF">SAMN05421866_0977</name>
</gene>
<proteinExistence type="predicted"/>
<organism evidence="1 2">
    <name type="scientific">Chryseobacterium oranimense</name>
    <dbReference type="NCBI Taxonomy" id="421058"/>
    <lineage>
        <taxon>Bacteria</taxon>
        <taxon>Pseudomonadati</taxon>
        <taxon>Bacteroidota</taxon>
        <taxon>Flavobacteriia</taxon>
        <taxon>Flavobacteriales</taxon>
        <taxon>Weeksellaceae</taxon>
        <taxon>Chryseobacterium group</taxon>
        <taxon>Chryseobacterium</taxon>
    </lineage>
</organism>
<accession>A0A1M5L6A5</accession>
<keyword evidence="2" id="KW-1185">Reference proteome</keyword>
<protein>
    <recommendedName>
        <fullName evidence="3">Bacteriocin-type signal sequence-containing protein</fullName>
    </recommendedName>
</protein>
<dbReference type="AlphaFoldDB" id="A0A1M5L6A5"/>
<reference evidence="2" key="1">
    <citation type="submission" date="2016-11" db="EMBL/GenBank/DDBJ databases">
        <authorList>
            <person name="Varghese N."/>
            <person name="Submissions S."/>
        </authorList>
    </citation>
    <scope>NUCLEOTIDE SEQUENCE [LARGE SCALE GENOMIC DNA]</scope>
    <source>
        <strain evidence="2">DSM 19055</strain>
    </source>
</reference>
<evidence type="ECO:0008006" key="3">
    <source>
        <dbReference type="Google" id="ProtNLM"/>
    </source>
</evidence>
<dbReference type="InterPro" id="IPR058074">
    <property type="entry name" value="Bacteriocin-like"/>
</dbReference>
<dbReference type="Proteomes" id="UP000184047">
    <property type="component" value="Unassembled WGS sequence"/>
</dbReference>
<evidence type="ECO:0000313" key="1">
    <source>
        <dbReference type="EMBL" id="SHG60632.1"/>
    </source>
</evidence>
<dbReference type="NCBIfam" id="NF047798">
    <property type="entry name" value="leader_Chryseo"/>
    <property type="match status" value="1"/>
</dbReference>